<organism evidence="3 4">
    <name type="scientific">Streptomyces tirandamycinicus</name>
    <dbReference type="NCBI Taxonomy" id="2174846"/>
    <lineage>
        <taxon>Bacteria</taxon>
        <taxon>Bacillati</taxon>
        <taxon>Actinomycetota</taxon>
        <taxon>Actinomycetes</taxon>
        <taxon>Kitasatosporales</taxon>
        <taxon>Streptomycetaceae</taxon>
        <taxon>Streptomyces</taxon>
    </lineage>
</organism>
<dbReference type="SUPFAM" id="SSF46785">
    <property type="entry name" value="Winged helix' DNA-binding domain"/>
    <property type="match status" value="1"/>
</dbReference>
<dbReference type="Proteomes" id="UP000244900">
    <property type="component" value="Chromosome"/>
</dbReference>
<feature type="compositionally biased region" description="Polar residues" evidence="1">
    <location>
        <begin position="78"/>
        <end position="91"/>
    </location>
</feature>
<gene>
    <name evidence="3" type="ORF">DDW44_06720</name>
</gene>
<dbReference type="InterPro" id="IPR036390">
    <property type="entry name" value="WH_DNA-bd_sf"/>
</dbReference>
<dbReference type="GO" id="GO:0003700">
    <property type="term" value="F:DNA-binding transcription factor activity"/>
    <property type="evidence" value="ECO:0007669"/>
    <property type="project" value="InterPro"/>
</dbReference>
<dbReference type="Pfam" id="PF01047">
    <property type="entry name" value="MarR"/>
    <property type="match status" value="1"/>
</dbReference>
<dbReference type="PANTHER" id="PTHR33164:SF104">
    <property type="entry name" value="TRANSCRIPTIONAL REGULATORY PROTEIN"/>
    <property type="match status" value="1"/>
</dbReference>
<dbReference type="InterPro" id="IPR039422">
    <property type="entry name" value="MarR/SlyA-like"/>
</dbReference>
<evidence type="ECO:0000313" key="3">
    <source>
        <dbReference type="EMBL" id="AWI28515.1"/>
    </source>
</evidence>
<name>A0A2S1SQ45_9ACTN</name>
<dbReference type="InterPro" id="IPR036388">
    <property type="entry name" value="WH-like_DNA-bd_sf"/>
</dbReference>
<reference evidence="3 4" key="1">
    <citation type="submission" date="2018-05" db="EMBL/GenBank/DDBJ databases">
        <title>Complete genome sequence of sponge-derived Streptomyces sp. HNM0039.</title>
        <authorList>
            <person name="Huang X."/>
            <person name="Zhou S."/>
        </authorList>
    </citation>
    <scope>NUCLEOTIDE SEQUENCE [LARGE SCALE GENOMIC DNA]</scope>
    <source>
        <strain evidence="3 4">HNM0039</strain>
    </source>
</reference>
<dbReference type="InterPro" id="IPR000835">
    <property type="entry name" value="HTH_MarR-typ"/>
</dbReference>
<feature type="region of interest" description="Disordered" evidence="1">
    <location>
        <begin position="1"/>
        <end position="93"/>
    </location>
</feature>
<dbReference type="OrthoDB" id="3727168at2"/>
<evidence type="ECO:0000256" key="1">
    <source>
        <dbReference type="SAM" id="MobiDB-lite"/>
    </source>
</evidence>
<dbReference type="PANTHER" id="PTHR33164">
    <property type="entry name" value="TRANSCRIPTIONAL REGULATOR, MARR FAMILY"/>
    <property type="match status" value="1"/>
</dbReference>
<evidence type="ECO:0000259" key="2">
    <source>
        <dbReference type="PROSITE" id="PS50995"/>
    </source>
</evidence>
<feature type="compositionally biased region" description="Low complexity" evidence="1">
    <location>
        <begin position="34"/>
        <end position="69"/>
    </location>
</feature>
<dbReference type="InterPro" id="IPR011991">
    <property type="entry name" value="ArsR-like_HTH"/>
</dbReference>
<dbReference type="Gene3D" id="1.10.10.10">
    <property type="entry name" value="Winged helix-like DNA-binding domain superfamily/Winged helix DNA-binding domain"/>
    <property type="match status" value="1"/>
</dbReference>
<proteinExistence type="predicted"/>
<dbReference type="KEGG" id="stir:DDW44_06720"/>
<protein>
    <submittedName>
        <fullName evidence="3">MarR family transcriptional regulator</fullName>
    </submittedName>
</protein>
<dbReference type="EMBL" id="CP029188">
    <property type="protein sequence ID" value="AWI28515.1"/>
    <property type="molecule type" value="Genomic_DNA"/>
</dbReference>
<accession>A0A2S1SQ45</accession>
<dbReference type="AlphaFoldDB" id="A0A2S1SQ45"/>
<dbReference type="PROSITE" id="PS50995">
    <property type="entry name" value="HTH_MARR_2"/>
    <property type="match status" value="1"/>
</dbReference>
<keyword evidence="4" id="KW-1185">Reference proteome</keyword>
<sequence length="278" mass="29392">MSDTPEQRPGRPSRTGQAPATAPSGTAGEEAGKPARGARSKAAAASTPSAPSAPSRSSSSGPAGSAGPSVPEPPASANPGTPANPEASQEPSLDEQIAAYQREFRDLDPQVEQVVSALGRLNRRMNVAYGRQVAALGISNAEWEVLKTLVLSGAPYRLGPGDLAKRLGLTPAAMTHRIDRMATEGLVTRDRDESNRVRVIVELTDEGRAKWLEAMRMATDFEEELLQDLSGEERGVLGEMLIRLLRRVEQAQPDAGGRLTDLDQGPGRAGIENVNSEG</sequence>
<dbReference type="InterPro" id="IPR019885">
    <property type="entry name" value="Tscrpt_reg_HTH_AsnC-type_CS"/>
</dbReference>
<dbReference type="PRINTS" id="PR00598">
    <property type="entry name" value="HTHMARR"/>
</dbReference>
<dbReference type="CDD" id="cd00090">
    <property type="entry name" value="HTH_ARSR"/>
    <property type="match status" value="1"/>
</dbReference>
<feature type="domain" description="HTH marR-type" evidence="2">
    <location>
        <begin position="111"/>
        <end position="246"/>
    </location>
</feature>
<feature type="region of interest" description="Disordered" evidence="1">
    <location>
        <begin position="255"/>
        <end position="278"/>
    </location>
</feature>
<dbReference type="GO" id="GO:0006950">
    <property type="term" value="P:response to stress"/>
    <property type="evidence" value="ECO:0007669"/>
    <property type="project" value="TreeGrafter"/>
</dbReference>
<dbReference type="SMART" id="SM00347">
    <property type="entry name" value="HTH_MARR"/>
    <property type="match status" value="1"/>
</dbReference>
<evidence type="ECO:0000313" key="4">
    <source>
        <dbReference type="Proteomes" id="UP000244900"/>
    </source>
</evidence>
<dbReference type="PROSITE" id="PS00519">
    <property type="entry name" value="HTH_ASNC_1"/>
    <property type="match status" value="1"/>
</dbReference>